<dbReference type="GO" id="GO:0016874">
    <property type="term" value="F:ligase activity"/>
    <property type="evidence" value="ECO:0007669"/>
    <property type="project" value="UniProtKB-KW"/>
</dbReference>
<dbReference type="EMBL" id="DVAD01000009">
    <property type="protein sequence ID" value="HIJ99523.1"/>
    <property type="molecule type" value="Genomic_DNA"/>
</dbReference>
<dbReference type="PANTHER" id="PTHR43334:SF1">
    <property type="entry name" value="3-HYDROXYPROPIONATE--COA LIGASE [ADP-FORMING]"/>
    <property type="match status" value="1"/>
</dbReference>
<evidence type="ECO:0000256" key="4">
    <source>
        <dbReference type="PROSITE-ProRule" id="PRU00409"/>
    </source>
</evidence>
<organism evidence="6 7">
    <name type="scientific">Candidatus Undinarchaeum marinum</name>
    <dbReference type="NCBI Taxonomy" id="2756141"/>
    <lineage>
        <taxon>Archaea</taxon>
        <taxon>Candidatus Undinarchaeota</taxon>
        <taxon>Candidatus Undinarchaeia</taxon>
        <taxon>Candidatus Undinarchaeales</taxon>
        <taxon>Candidatus Undinarchaeaceae</taxon>
        <taxon>Candidatus Undinarchaeum</taxon>
    </lineage>
</organism>
<evidence type="ECO:0000256" key="2">
    <source>
        <dbReference type="ARBA" id="ARBA00022741"/>
    </source>
</evidence>
<proteinExistence type="predicted"/>
<dbReference type="InterPro" id="IPR051538">
    <property type="entry name" value="Acyl-CoA_Synth/Transferase"/>
</dbReference>
<protein>
    <submittedName>
        <fullName evidence="6">Acetate--CoA ligase family protein</fullName>
    </submittedName>
</protein>
<keyword evidence="3 4" id="KW-0067">ATP-binding</keyword>
<dbReference type="GO" id="GO:0005524">
    <property type="term" value="F:ATP binding"/>
    <property type="evidence" value="ECO:0007669"/>
    <property type="project" value="UniProtKB-UniRule"/>
</dbReference>
<gene>
    <name evidence="6" type="ORF">H1011_01705</name>
</gene>
<dbReference type="AlphaFoldDB" id="A0A832UYC4"/>
<sequence>MRVLTEIQSKKLLKDHGIKTTKQIFAASPQEAASAASKLGFPLVMKIVSPDITHKTEVDGVRVDIKSIPEVIESYKSIISSARKARPKAVIEGVSVQEMADGVEIIIGVSRDSQFGPVIMIGTGGIFVEVLKDVSFRVAPISESDALEMISEIKGNILLKGVRGKKPSDIKSLVSMLLKMSKLAMSDESILEIDMNPVFVNPSGAMAADARVVLDK</sequence>
<keyword evidence="1 6" id="KW-0436">Ligase</keyword>
<accession>A0A832UYC4</accession>
<feature type="domain" description="ATP-grasp" evidence="5">
    <location>
        <begin position="10"/>
        <end position="46"/>
    </location>
</feature>
<dbReference type="PANTHER" id="PTHR43334">
    <property type="entry name" value="ACETATE--COA LIGASE [ADP-FORMING]"/>
    <property type="match status" value="1"/>
</dbReference>
<dbReference type="SUPFAM" id="SSF56059">
    <property type="entry name" value="Glutathione synthetase ATP-binding domain-like"/>
    <property type="match status" value="1"/>
</dbReference>
<evidence type="ECO:0000313" key="7">
    <source>
        <dbReference type="Proteomes" id="UP000604391"/>
    </source>
</evidence>
<evidence type="ECO:0000256" key="1">
    <source>
        <dbReference type="ARBA" id="ARBA00022598"/>
    </source>
</evidence>
<dbReference type="InterPro" id="IPR011761">
    <property type="entry name" value="ATP-grasp"/>
</dbReference>
<dbReference type="Proteomes" id="UP000604391">
    <property type="component" value="Unassembled WGS sequence"/>
</dbReference>
<dbReference type="Gene3D" id="3.30.1490.20">
    <property type="entry name" value="ATP-grasp fold, A domain"/>
    <property type="match status" value="1"/>
</dbReference>
<evidence type="ECO:0000256" key="3">
    <source>
        <dbReference type="ARBA" id="ARBA00022840"/>
    </source>
</evidence>
<reference evidence="6 7" key="1">
    <citation type="journal article" name="Nat. Commun.">
        <title>Undinarchaeota illuminate DPANN phylogeny and the impact of gene transfer on archaeal evolution.</title>
        <authorList>
            <person name="Dombrowski N."/>
            <person name="Williams T.A."/>
            <person name="Sun J."/>
            <person name="Woodcroft B.J."/>
            <person name="Lee J.H."/>
            <person name="Minh B.Q."/>
            <person name="Rinke C."/>
            <person name="Spang A."/>
        </authorList>
    </citation>
    <scope>NUCLEOTIDE SEQUENCE [LARGE SCALE GENOMIC DNA]</scope>
    <source>
        <strain evidence="6">MAG_bin17</strain>
    </source>
</reference>
<dbReference type="Gene3D" id="3.30.470.20">
    <property type="entry name" value="ATP-grasp fold, B domain"/>
    <property type="match status" value="1"/>
</dbReference>
<dbReference type="FunFam" id="3.30.1490.20:FF:000020">
    <property type="entry name" value="Protein lysine acetyltransferase"/>
    <property type="match status" value="1"/>
</dbReference>
<evidence type="ECO:0000313" key="6">
    <source>
        <dbReference type="EMBL" id="HIJ99523.1"/>
    </source>
</evidence>
<dbReference type="PROSITE" id="PS50975">
    <property type="entry name" value="ATP_GRASP"/>
    <property type="match status" value="1"/>
</dbReference>
<evidence type="ECO:0000259" key="5">
    <source>
        <dbReference type="PROSITE" id="PS50975"/>
    </source>
</evidence>
<dbReference type="Pfam" id="PF13549">
    <property type="entry name" value="ATP-grasp_5"/>
    <property type="match status" value="1"/>
</dbReference>
<keyword evidence="2 4" id="KW-0547">Nucleotide-binding</keyword>
<keyword evidence="7" id="KW-1185">Reference proteome</keyword>
<comment type="caution">
    <text evidence="6">The sequence shown here is derived from an EMBL/GenBank/DDBJ whole genome shotgun (WGS) entry which is preliminary data.</text>
</comment>
<name>A0A832UYC4_9ARCH</name>
<dbReference type="GO" id="GO:0046872">
    <property type="term" value="F:metal ion binding"/>
    <property type="evidence" value="ECO:0007669"/>
    <property type="project" value="InterPro"/>
</dbReference>
<dbReference type="InterPro" id="IPR013815">
    <property type="entry name" value="ATP_grasp_subdomain_1"/>
</dbReference>